<keyword evidence="3" id="KW-0804">Transcription</keyword>
<gene>
    <name evidence="5" type="ORF">LCGC14_2316410</name>
</gene>
<dbReference type="EMBL" id="LAZR01032986">
    <property type="protein sequence ID" value="KKL49351.1"/>
    <property type="molecule type" value="Genomic_DNA"/>
</dbReference>
<dbReference type="SUPFAM" id="SSF54060">
    <property type="entry name" value="His-Me finger endonucleases"/>
    <property type="match status" value="1"/>
</dbReference>
<evidence type="ECO:0000259" key="4">
    <source>
        <dbReference type="PROSITE" id="PS51032"/>
    </source>
</evidence>
<dbReference type="GO" id="GO:0003700">
    <property type="term" value="F:DNA-binding transcription factor activity"/>
    <property type="evidence" value="ECO:0007669"/>
    <property type="project" value="InterPro"/>
</dbReference>
<dbReference type="InterPro" id="IPR016177">
    <property type="entry name" value="DNA-bd_dom_sf"/>
</dbReference>
<dbReference type="GO" id="GO:0003677">
    <property type="term" value="F:DNA binding"/>
    <property type="evidence" value="ECO:0007669"/>
    <property type="project" value="UniProtKB-KW"/>
</dbReference>
<comment type="caution">
    <text evidence="5">The sequence shown here is derived from an EMBL/GenBank/DDBJ whole genome shotgun (WGS) entry which is preliminary data.</text>
</comment>
<dbReference type="SUPFAM" id="SSF54171">
    <property type="entry name" value="DNA-binding domain"/>
    <property type="match status" value="1"/>
</dbReference>
<evidence type="ECO:0000256" key="3">
    <source>
        <dbReference type="ARBA" id="ARBA00023163"/>
    </source>
</evidence>
<sequence>FYAVQIPIKMSRQILGLERGDKRQADHINHNTLDNCRVNLRVCTIQENQMNQKPRSNTTSNYKGVSWNKQTKKWVAFIGVNTEAIYLGCFTLERNAAEAYNRAAKIYHKEFACLNQI</sequence>
<dbReference type="InterPro" id="IPR044925">
    <property type="entry name" value="His-Me_finger_sf"/>
</dbReference>
<dbReference type="Gene3D" id="3.90.75.20">
    <property type="match status" value="1"/>
</dbReference>
<dbReference type="AlphaFoldDB" id="A0A0F9D6N3"/>
<keyword evidence="1" id="KW-0805">Transcription regulation</keyword>
<keyword evidence="2" id="KW-0238">DNA-binding</keyword>
<name>A0A0F9D6N3_9ZZZZ</name>
<protein>
    <recommendedName>
        <fullName evidence="4">AP2/ERF domain-containing protein</fullName>
    </recommendedName>
</protein>
<dbReference type="PROSITE" id="PS51032">
    <property type="entry name" value="AP2_ERF"/>
    <property type="match status" value="1"/>
</dbReference>
<dbReference type="InterPro" id="IPR001471">
    <property type="entry name" value="AP2/ERF_dom"/>
</dbReference>
<dbReference type="Gene3D" id="3.30.730.10">
    <property type="entry name" value="AP2/ERF domain"/>
    <property type="match status" value="1"/>
</dbReference>
<reference evidence="5" key="1">
    <citation type="journal article" date="2015" name="Nature">
        <title>Complex archaea that bridge the gap between prokaryotes and eukaryotes.</title>
        <authorList>
            <person name="Spang A."/>
            <person name="Saw J.H."/>
            <person name="Jorgensen S.L."/>
            <person name="Zaremba-Niedzwiedzka K."/>
            <person name="Martijn J."/>
            <person name="Lind A.E."/>
            <person name="van Eijk R."/>
            <person name="Schleper C."/>
            <person name="Guy L."/>
            <person name="Ettema T.J."/>
        </authorList>
    </citation>
    <scope>NUCLEOTIDE SEQUENCE</scope>
</reference>
<evidence type="ECO:0000256" key="1">
    <source>
        <dbReference type="ARBA" id="ARBA00023015"/>
    </source>
</evidence>
<feature type="non-terminal residue" evidence="5">
    <location>
        <position position="1"/>
    </location>
</feature>
<accession>A0A0F9D6N3</accession>
<organism evidence="5">
    <name type="scientific">marine sediment metagenome</name>
    <dbReference type="NCBI Taxonomy" id="412755"/>
    <lineage>
        <taxon>unclassified sequences</taxon>
        <taxon>metagenomes</taxon>
        <taxon>ecological metagenomes</taxon>
    </lineage>
</organism>
<proteinExistence type="predicted"/>
<evidence type="ECO:0000313" key="5">
    <source>
        <dbReference type="EMBL" id="KKL49351.1"/>
    </source>
</evidence>
<evidence type="ECO:0000256" key="2">
    <source>
        <dbReference type="ARBA" id="ARBA00023125"/>
    </source>
</evidence>
<feature type="domain" description="AP2/ERF" evidence="4">
    <location>
        <begin position="61"/>
        <end position="117"/>
    </location>
</feature>
<dbReference type="InterPro" id="IPR036955">
    <property type="entry name" value="AP2/ERF_dom_sf"/>
</dbReference>